<organism evidence="2">
    <name type="scientific">Fusarium oxysporum f. sp. cepae</name>
    <dbReference type="NCBI Taxonomy" id="396571"/>
    <lineage>
        <taxon>Eukaryota</taxon>
        <taxon>Fungi</taxon>
        <taxon>Dikarya</taxon>
        <taxon>Ascomycota</taxon>
        <taxon>Pezizomycotina</taxon>
        <taxon>Sordariomycetes</taxon>
        <taxon>Hypocreomycetidae</taxon>
        <taxon>Hypocreales</taxon>
        <taxon>Nectriaceae</taxon>
        <taxon>Fusarium</taxon>
        <taxon>Fusarium oxysporum species complex</taxon>
    </lineage>
</organism>
<proteinExistence type="predicted"/>
<evidence type="ECO:0000256" key="1">
    <source>
        <dbReference type="SAM" id="MobiDB-lite"/>
    </source>
</evidence>
<feature type="compositionally biased region" description="Basic and acidic residues" evidence="1">
    <location>
        <begin position="1"/>
        <end position="10"/>
    </location>
</feature>
<name>A0A3L6NQY6_FUSOX</name>
<accession>A0A3L6NQY6</accession>
<protein>
    <submittedName>
        <fullName evidence="2">Uncharacterized protein</fullName>
    </submittedName>
</protein>
<dbReference type="EMBL" id="MRCU01000004">
    <property type="protein sequence ID" value="RKK21005.1"/>
    <property type="molecule type" value="Genomic_DNA"/>
</dbReference>
<reference evidence="2" key="1">
    <citation type="journal article" date="2018" name="Sci. Rep.">
        <title>Characterisation of pathogen-specific regions and novel effector candidates in Fusarium oxysporum f. sp. cepae.</title>
        <authorList>
            <person name="Armitage A.D."/>
            <person name="Taylor A."/>
            <person name="Sobczyk M.K."/>
            <person name="Baxter L."/>
            <person name="Greenfield B.P."/>
            <person name="Bates H.J."/>
            <person name="Wilson F."/>
            <person name="Jackson A.C."/>
            <person name="Ott S."/>
            <person name="Harrison R.J."/>
            <person name="Clarkson J.P."/>
        </authorList>
    </citation>
    <scope>NUCLEOTIDE SEQUENCE [LARGE SCALE GENOMIC DNA]</scope>
    <source>
        <strain evidence="2">FoC_Fus2</strain>
    </source>
</reference>
<feature type="region of interest" description="Disordered" evidence="1">
    <location>
        <begin position="1"/>
        <end position="25"/>
    </location>
</feature>
<comment type="caution">
    <text evidence="2">The sequence shown here is derived from an EMBL/GenBank/DDBJ whole genome shotgun (WGS) entry which is preliminary data.</text>
</comment>
<dbReference type="Proteomes" id="UP000270866">
    <property type="component" value="Chromosome 7"/>
</dbReference>
<sequence>MKSLTKDARRNNNVTDEVKGGGTSANEWAANVPMLPSPKTYTRGRTARTAWTVMVLSQMAANGFR</sequence>
<dbReference type="AlphaFoldDB" id="A0A3L6NQY6"/>
<gene>
    <name evidence="2" type="ORF">BFJ65_g7692</name>
</gene>
<evidence type="ECO:0000313" key="2">
    <source>
        <dbReference type="EMBL" id="RKK21005.1"/>
    </source>
</evidence>